<evidence type="ECO:0000259" key="1">
    <source>
        <dbReference type="Pfam" id="PF13683"/>
    </source>
</evidence>
<feature type="domain" description="Integrase catalytic" evidence="1">
    <location>
        <begin position="1"/>
        <end position="51"/>
    </location>
</feature>
<accession>A0ABZ2YCU1</accession>
<reference evidence="2 3" key="1">
    <citation type="submission" date="2023-03" db="EMBL/GenBank/DDBJ databases">
        <title>Novel Species.</title>
        <authorList>
            <person name="Ma S."/>
        </authorList>
    </citation>
    <scope>NUCLEOTIDE SEQUENCE [LARGE SCALE GENOMIC DNA]</scope>
    <source>
        <strain evidence="2 3">B11</strain>
    </source>
</reference>
<dbReference type="RefSeq" id="WP_369018247.1">
    <property type="nucleotide sequence ID" value="NZ_CP121689.1"/>
</dbReference>
<dbReference type="InterPro" id="IPR012337">
    <property type="entry name" value="RNaseH-like_sf"/>
</dbReference>
<gene>
    <name evidence="2" type="ORF">QBE54_11040</name>
</gene>
<keyword evidence="3" id="KW-1185">Reference proteome</keyword>
<dbReference type="SUPFAM" id="SSF53098">
    <property type="entry name" value="Ribonuclease H-like"/>
    <property type="match status" value="1"/>
</dbReference>
<name>A0ABZ2YCU1_9BACT</name>
<dbReference type="Proteomes" id="UP001461341">
    <property type="component" value="Chromosome"/>
</dbReference>
<proteinExistence type="predicted"/>
<evidence type="ECO:0000313" key="3">
    <source>
        <dbReference type="Proteomes" id="UP001461341"/>
    </source>
</evidence>
<dbReference type="EMBL" id="CP121689">
    <property type="protein sequence ID" value="WZL76091.1"/>
    <property type="molecule type" value="Genomic_DNA"/>
</dbReference>
<protein>
    <submittedName>
        <fullName evidence="2">Integrase core domain-containing protein</fullName>
    </submittedName>
</protein>
<evidence type="ECO:0000313" key="2">
    <source>
        <dbReference type="EMBL" id="WZL76091.1"/>
    </source>
</evidence>
<dbReference type="Pfam" id="PF13683">
    <property type="entry name" value="rve_3"/>
    <property type="match status" value="1"/>
</dbReference>
<dbReference type="InterPro" id="IPR001584">
    <property type="entry name" value="Integrase_cat-core"/>
</dbReference>
<sequence>MERLNRTFCEEFWNYYHDAVDLETMQQHLKRWTEEVYNKKRPHWSLGYKSPWRYLEETGLVKCPT</sequence>
<organism evidence="2 3">
    <name type="scientific">Thermatribacter velox</name>
    <dbReference type="NCBI Taxonomy" id="3039681"/>
    <lineage>
        <taxon>Bacteria</taxon>
        <taxon>Pseudomonadati</taxon>
        <taxon>Atribacterota</taxon>
        <taxon>Atribacteria</taxon>
        <taxon>Atribacterales</taxon>
        <taxon>Thermatribacteraceae</taxon>
        <taxon>Thermatribacter</taxon>
    </lineage>
</organism>